<dbReference type="EMBL" id="BAAAHH010000020">
    <property type="protein sequence ID" value="GAA0958068.1"/>
    <property type="molecule type" value="Genomic_DNA"/>
</dbReference>
<dbReference type="PANTHER" id="PTHR47235">
    <property type="entry name" value="BLR6548 PROTEIN"/>
    <property type="match status" value="1"/>
</dbReference>
<organism evidence="5 6">
    <name type="scientific">Actinocorallia libanotica</name>
    <dbReference type="NCBI Taxonomy" id="46162"/>
    <lineage>
        <taxon>Bacteria</taxon>
        <taxon>Bacillati</taxon>
        <taxon>Actinomycetota</taxon>
        <taxon>Actinomycetes</taxon>
        <taxon>Streptosporangiales</taxon>
        <taxon>Thermomonosporaceae</taxon>
        <taxon>Actinocorallia</taxon>
    </lineage>
</organism>
<evidence type="ECO:0000313" key="5">
    <source>
        <dbReference type="EMBL" id="GAA0958068.1"/>
    </source>
</evidence>
<dbReference type="Gene3D" id="3.40.50.2300">
    <property type="match status" value="2"/>
</dbReference>
<accession>A0ABN1RIY5</accession>
<name>A0ABN1RIY5_9ACTN</name>
<dbReference type="Proteomes" id="UP001500665">
    <property type="component" value="Unassembled WGS sequence"/>
</dbReference>
<evidence type="ECO:0000256" key="2">
    <source>
        <dbReference type="ARBA" id="ARBA00022729"/>
    </source>
</evidence>
<feature type="signal peptide" evidence="3">
    <location>
        <begin position="1"/>
        <end position="26"/>
    </location>
</feature>
<feature type="domain" description="Leucine-binding protein" evidence="4">
    <location>
        <begin position="45"/>
        <end position="400"/>
    </location>
</feature>
<feature type="chain" id="PRO_5046926271" evidence="3">
    <location>
        <begin position="27"/>
        <end position="416"/>
    </location>
</feature>
<dbReference type="InterPro" id="IPR028081">
    <property type="entry name" value="Leu-bd"/>
</dbReference>
<comment type="similarity">
    <text evidence="1">Belongs to the leucine-binding protein family.</text>
</comment>
<evidence type="ECO:0000256" key="1">
    <source>
        <dbReference type="ARBA" id="ARBA00010062"/>
    </source>
</evidence>
<dbReference type="Pfam" id="PF13458">
    <property type="entry name" value="Peripla_BP_6"/>
    <property type="match status" value="1"/>
</dbReference>
<dbReference type="InterPro" id="IPR028082">
    <property type="entry name" value="Peripla_BP_I"/>
</dbReference>
<evidence type="ECO:0000313" key="6">
    <source>
        <dbReference type="Proteomes" id="UP001500665"/>
    </source>
</evidence>
<comment type="caution">
    <text evidence="5">The sequence shown here is derived from an EMBL/GenBank/DDBJ whole genome shotgun (WGS) entry which is preliminary data.</text>
</comment>
<reference evidence="5 6" key="1">
    <citation type="journal article" date="2019" name="Int. J. Syst. Evol. Microbiol.">
        <title>The Global Catalogue of Microorganisms (GCM) 10K type strain sequencing project: providing services to taxonomists for standard genome sequencing and annotation.</title>
        <authorList>
            <consortium name="The Broad Institute Genomics Platform"/>
            <consortium name="The Broad Institute Genome Sequencing Center for Infectious Disease"/>
            <person name="Wu L."/>
            <person name="Ma J."/>
        </authorList>
    </citation>
    <scope>NUCLEOTIDE SEQUENCE [LARGE SCALE GENOMIC DNA]</scope>
    <source>
        <strain evidence="5 6">JCM 10696</strain>
    </source>
</reference>
<keyword evidence="6" id="KW-1185">Reference proteome</keyword>
<dbReference type="PANTHER" id="PTHR47235:SF1">
    <property type="entry name" value="BLR6548 PROTEIN"/>
    <property type="match status" value="1"/>
</dbReference>
<proteinExistence type="inferred from homology"/>
<evidence type="ECO:0000256" key="3">
    <source>
        <dbReference type="SAM" id="SignalP"/>
    </source>
</evidence>
<protein>
    <submittedName>
        <fullName evidence="5">ABC transporter substrate-binding protein</fullName>
    </submittedName>
</protein>
<evidence type="ECO:0000259" key="4">
    <source>
        <dbReference type="Pfam" id="PF13458"/>
    </source>
</evidence>
<gene>
    <name evidence="5" type="ORF">GCM10009550_46140</name>
</gene>
<dbReference type="SUPFAM" id="SSF53822">
    <property type="entry name" value="Periplasmic binding protein-like I"/>
    <property type="match status" value="1"/>
</dbReference>
<sequence length="416" mass="43698">MPSFPSGRTSKITIGLGVLSLLTACASNGGPPSGNGGSQGVTDTSIKVAGLLTKTSSIGYSTAEAELGAKARFERANAGGGVNGRKIEFLGAENDSMDPATGLAATRRLVEKDGVFAIVPVSAPSFSGMEYLEQRKTPWFGWITNPAQCGLSTAFGYNGCLTPKPGVKLAPWWGEQITAELGGKDKSVWLQGTDTTSSKAGTEAIRQTFSDTGFKITGVANTVPAGAPPQDWLPYVNKVKAASGGGWPDIVASIMSGVKHNNGFYAALKKAGFKGMITDATSYDPKVLADPQSVAALEGVYVGLQVAAFESRSPEVELMKQDLRRTGGQDIVFSQQMAIGYWSADVFLKVLEKTGEDVTRESFLKASDGFSYENAGFGRIAYPRNKTLSSGCGTLVQIVGGGFRVAQELKCVDPVE</sequence>
<keyword evidence="2 3" id="KW-0732">Signal</keyword>
<dbReference type="RefSeq" id="WP_344242992.1">
    <property type="nucleotide sequence ID" value="NZ_BAAAHH010000020.1"/>
</dbReference>